<evidence type="ECO:0000313" key="1">
    <source>
        <dbReference type="EMBL" id="CAG8846634.1"/>
    </source>
</evidence>
<dbReference type="Proteomes" id="UP000789901">
    <property type="component" value="Unassembled WGS sequence"/>
</dbReference>
<keyword evidence="2" id="KW-1185">Reference proteome</keyword>
<dbReference type="EMBL" id="CAJVQB010084341">
    <property type="protein sequence ID" value="CAG8846634.1"/>
    <property type="molecule type" value="Genomic_DNA"/>
</dbReference>
<sequence>PHLIENVSLYFEHKLDTTWTILLAKPQNMKIAIQNFMIKKYE</sequence>
<gene>
    <name evidence="1" type="ORF">GMARGA_LOCUS38258</name>
</gene>
<evidence type="ECO:0000313" key="2">
    <source>
        <dbReference type="Proteomes" id="UP000789901"/>
    </source>
</evidence>
<accession>A0ABN7X2Q8</accession>
<name>A0ABN7X2Q8_GIGMA</name>
<organism evidence="1 2">
    <name type="scientific">Gigaspora margarita</name>
    <dbReference type="NCBI Taxonomy" id="4874"/>
    <lineage>
        <taxon>Eukaryota</taxon>
        <taxon>Fungi</taxon>
        <taxon>Fungi incertae sedis</taxon>
        <taxon>Mucoromycota</taxon>
        <taxon>Glomeromycotina</taxon>
        <taxon>Glomeromycetes</taxon>
        <taxon>Diversisporales</taxon>
        <taxon>Gigasporaceae</taxon>
        <taxon>Gigaspora</taxon>
    </lineage>
</organism>
<protein>
    <submittedName>
        <fullName evidence="1">9471_t:CDS:1</fullName>
    </submittedName>
</protein>
<comment type="caution">
    <text evidence="1">The sequence shown here is derived from an EMBL/GenBank/DDBJ whole genome shotgun (WGS) entry which is preliminary data.</text>
</comment>
<reference evidence="1 2" key="1">
    <citation type="submission" date="2021-06" db="EMBL/GenBank/DDBJ databases">
        <authorList>
            <person name="Kallberg Y."/>
            <person name="Tangrot J."/>
            <person name="Rosling A."/>
        </authorList>
    </citation>
    <scope>NUCLEOTIDE SEQUENCE [LARGE SCALE GENOMIC DNA]</scope>
    <source>
        <strain evidence="1 2">120-4 pot B 10/14</strain>
    </source>
</reference>
<feature type="non-terminal residue" evidence="1">
    <location>
        <position position="1"/>
    </location>
</feature>
<feature type="non-terminal residue" evidence="1">
    <location>
        <position position="42"/>
    </location>
</feature>
<proteinExistence type="predicted"/>